<evidence type="ECO:0000256" key="2">
    <source>
        <dbReference type="ARBA" id="ARBA00022714"/>
    </source>
</evidence>
<dbReference type="InterPro" id="IPR056740">
    <property type="entry name" value="ILV_EDD_C"/>
</dbReference>
<evidence type="ECO:0000259" key="9">
    <source>
        <dbReference type="Pfam" id="PF24877"/>
    </source>
</evidence>
<gene>
    <name evidence="10" type="ORF">ACFQQL_10760</name>
</gene>
<organism evidence="10 11">
    <name type="scientific">Georgenia alba</name>
    <dbReference type="NCBI Taxonomy" id="2233858"/>
    <lineage>
        <taxon>Bacteria</taxon>
        <taxon>Bacillati</taxon>
        <taxon>Actinomycetota</taxon>
        <taxon>Actinomycetes</taxon>
        <taxon>Micrococcales</taxon>
        <taxon>Bogoriellaceae</taxon>
        <taxon>Georgenia</taxon>
    </lineage>
</organism>
<keyword evidence="5" id="KW-0411">Iron-sulfur</keyword>
<dbReference type="Pfam" id="PF24877">
    <property type="entry name" value="ILV_EDD_C"/>
    <property type="match status" value="1"/>
</dbReference>
<evidence type="ECO:0000256" key="6">
    <source>
        <dbReference type="ARBA" id="ARBA00023239"/>
    </source>
</evidence>
<keyword evidence="11" id="KW-1185">Reference proteome</keyword>
<dbReference type="InterPro" id="IPR000581">
    <property type="entry name" value="ILV_EDD_N"/>
</dbReference>
<keyword evidence="7" id="KW-0100">Branched-chain amino acid biosynthesis</keyword>
<evidence type="ECO:0000256" key="1">
    <source>
        <dbReference type="ARBA" id="ARBA00006486"/>
    </source>
</evidence>
<name>A0ABW2Q7W6_9MICO</name>
<keyword evidence="6" id="KW-0456">Lyase</keyword>
<accession>A0ABW2Q7W6</accession>
<evidence type="ECO:0000259" key="8">
    <source>
        <dbReference type="Pfam" id="PF00920"/>
    </source>
</evidence>
<keyword evidence="4" id="KW-0408">Iron</keyword>
<dbReference type="SUPFAM" id="SSF52016">
    <property type="entry name" value="LeuD/IlvD-like"/>
    <property type="match status" value="1"/>
</dbReference>
<evidence type="ECO:0000256" key="4">
    <source>
        <dbReference type="ARBA" id="ARBA00023004"/>
    </source>
</evidence>
<dbReference type="InterPro" id="IPR042096">
    <property type="entry name" value="Dihydro-acid_dehy_C"/>
</dbReference>
<dbReference type="SUPFAM" id="SSF143975">
    <property type="entry name" value="IlvD/EDD N-terminal domain-like"/>
    <property type="match status" value="1"/>
</dbReference>
<feature type="domain" description="Dihydroxy-acid/6-phosphogluconate dehydratase N-terminal" evidence="8">
    <location>
        <begin position="42"/>
        <end position="350"/>
    </location>
</feature>
<evidence type="ECO:0000256" key="7">
    <source>
        <dbReference type="ARBA" id="ARBA00023304"/>
    </source>
</evidence>
<evidence type="ECO:0000313" key="11">
    <source>
        <dbReference type="Proteomes" id="UP001596455"/>
    </source>
</evidence>
<evidence type="ECO:0000256" key="3">
    <source>
        <dbReference type="ARBA" id="ARBA00022723"/>
    </source>
</evidence>
<dbReference type="InterPro" id="IPR020558">
    <property type="entry name" value="DiOHA_6PGluconate_deHydtase_CS"/>
</dbReference>
<reference evidence="11" key="1">
    <citation type="journal article" date="2019" name="Int. J. Syst. Evol. Microbiol.">
        <title>The Global Catalogue of Microorganisms (GCM) 10K type strain sequencing project: providing services to taxonomists for standard genome sequencing and annotation.</title>
        <authorList>
            <consortium name="The Broad Institute Genomics Platform"/>
            <consortium name="The Broad Institute Genome Sequencing Center for Infectious Disease"/>
            <person name="Wu L."/>
            <person name="Ma J."/>
        </authorList>
    </citation>
    <scope>NUCLEOTIDE SEQUENCE [LARGE SCALE GENOMIC DNA]</scope>
    <source>
        <strain evidence="11">JCM 1490</strain>
    </source>
</reference>
<comment type="caution">
    <text evidence="10">The sequence shown here is derived from an EMBL/GenBank/DDBJ whole genome shotgun (WGS) entry which is preliminary data.</text>
</comment>
<evidence type="ECO:0000256" key="5">
    <source>
        <dbReference type="ARBA" id="ARBA00023014"/>
    </source>
</evidence>
<dbReference type="NCBIfam" id="NF004784">
    <property type="entry name" value="PRK06131.1"/>
    <property type="match status" value="1"/>
</dbReference>
<keyword evidence="2" id="KW-0001">2Fe-2S</keyword>
<sequence length="573" mass="60072">MSQEHIHRLDGRIFRDDGADGMVHRAFLRAEGFSAEEVRRSPVIGISTSWSELNPCNNGFRELAAAVKRGVEAAGGLALEFPSISISEPFSRPSSMYLRNLMAMDVEEATLAAPIDGVVLLGACDKTVPAVLMGAISAGTPAVLVTGGPRPVACWQGRPATVDDQWEVIDSRRVGNLSDEDWRAFEGVIHGGPGSCNVMGTATTMAAIGELLGFALPGSSLHPAASPERTEVAEASGRLVADVVARRITPASRITMDALENAVRTVCALGGSTNALIHLEAIAGRAGLRIGFDRLREWSRSTPFITDVRPNGRGLLSELEAAGGIPAVAARIRHLLHEDVPTADGRSWGEVFDDLPSPPPAGPIGDPAAPLTPDGGIAMVRGTLAPGGAVMKIAGAPGSMRRHRGRAVVFDGVADMWAKIDRDDLDVDPSSVLVLRGVGTLGGPGMPEVGHVPIPARLANAGVTDMLRVTDARMSGTSSGSVVLHVSPEAVVGGPLAYVRDGDEIELDVADGRLDLLVPPEELARREPADVGPTEPARGWGRLYARHALQPDAGCDFDFLVAEAQHPGRGDLA</sequence>
<dbReference type="InterPro" id="IPR037237">
    <property type="entry name" value="IlvD/EDD_N"/>
</dbReference>
<dbReference type="Proteomes" id="UP001596455">
    <property type="component" value="Unassembled WGS sequence"/>
</dbReference>
<proteinExistence type="inferred from homology"/>
<dbReference type="PANTHER" id="PTHR43183:SF1">
    <property type="entry name" value="HYPOTHETICAL DIHYDROXY-ACID DEHYDRATASE (EUROFUNG)-RELATED"/>
    <property type="match status" value="1"/>
</dbReference>
<dbReference type="PROSITE" id="PS00886">
    <property type="entry name" value="ILVD_EDD_1"/>
    <property type="match status" value="1"/>
</dbReference>
<dbReference type="InterPro" id="IPR052352">
    <property type="entry name" value="Sugar_Degrad_Dehydratases"/>
</dbReference>
<dbReference type="EMBL" id="JBHTCQ010000002">
    <property type="protein sequence ID" value="MFC7405588.1"/>
    <property type="molecule type" value="Genomic_DNA"/>
</dbReference>
<evidence type="ECO:0000313" key="10">
    <source>
        <dbReference type="EMBL" id="MFC7405588.1"/>
    </source>
</evidence>
<dbReference type="RefSeq" id="WP_382394161.1">
    <property type="nucleotide sequence ID" value="NZ_JBHTCQ010000002.1"/>
</dbReference>
<feature type="domain" description="Dihydroxy-acid/6-phosphogluconate dehydratase C-terminal" evidence="9">
    <location>
        <begin position="368"/>
        <end position="555"/>
    </location>
</feature>
<keyword evidence="7" id="KW-0028">Amino-acid biosynthesis</keyword>
<dbReference type="Gene3D" id="3.50.30.80">
    <property type="entry name" value="IlvD/EDD C-terminal domain-like"/>
    <property type="match status" value="1"/>
</dbReference>
<comment type="similarity">
    <text evidence="1">Belongs to the IlvD/Edd family.</text>
</comment>
<protein>
    <submittedName>
        <fullName evidence="10">Dihydroxy-acid dehydratase</fullName>
    </submittedName>
</protein>
<dbReference type="Pfam" id="PF00920">
    <property type="entry name" value="ILVD_EDD_N"/>
    <property type="match status" value="1"/>
</dbReference>
<keyword evidence="3" id="KW-0479">Metal-binding</keyword>
<dbReference type="PANTHER" id="PTHR43183">
    <property type="entry name" value="HYPOTHETICAL DIHYDROXYACID DEHYDRATASE (EUROFUNG)-RELATED"/>
    <property type="match status" value="1"/>
</dbReference>